<gene>
    <name evidence="4" type="ORF">BpHYR1_004245</name>
</gene>
<dbReference type="PANTHER" id="PTHR31108:SF1">
    <property type="entry name" value="HSAC2 DOMAIN-CONTAINING PROTEIN"/>
    <property type="match status" value="1"/>
</dbReference>
<feature type="domain" description="HSac2" evidence="3">
    <location>
        <begin position="86"/>
        <end position="234"/>
    </location>
</feature>
<evidence type="ECO:0000313" key="4">
    <source>
        <dbReference type="EMBL" id="RNA26818.1"/>
    </source>
</evidence>
<comment type="similarity">
    <text evidence="1">Belongs to the TPRG1 family.</text>
</comment>
<name>A0A3M7RTZ9_BRAPC</name>
<reference evidence="4 5" key="1">
    <citation type="journal article" date="2018" name="Sci. Rep.">
        <title>Genomic signatures of local adaptation to the degree of environmental predictability in rotifers.</title>
        <authorList>
            <person name="Franch-Gras L."/>
            <person name="Hahn C."/>
            <person name="Garcia-Roger E.M."/>
            <person name="Carmona M.J."/>
            <person name="Serra M."/>
            <person name="Gomez A."/>
        </authorList>
    </citation>
    <scope>NUCLEOTIDE SEQUENCE [LARGE SCALE GENOMIC DNA]</scope>
    <source>
        <strain evidence="4">HYR1</strain>
    </source>
</reference>
<dbReference type="OrthoDB" id="10012704at2759"/>
<proteinExistence type="inferred from homology"/>
<evidence type="ECO:0000313" key="5">
    <source>
        <dbReference type="Proteomes" id="UP000276133"/>
    </source>
</evidence>
<dbReference type="STRING" id="10195.A0A3M7RTZ9"/>
<dbReference type="EMBL" id="REGN01002664">
    <property type="protein sequence ID" value="RNA26818.1"/>
    <property type="molecule type" value="Genomic_DNA"/>
</dbReference>
<evidence type="ECO:0000259" key="3">
    <source>
        <dbReference type="PROSITE" id="PS51791"/>
    </source>
</evidence>
<accession>A0A3M7RTZ9</accession>
<organism evidence="4 5">
    <name type="scientific">Brachionus plicatilis</name>
    <name type="common">Marine rotifer</name>
    <name type="synonym">Brachionus muelleri</name>
    <dbReference type="NCBI Taxonomy" id="10195"/>
    <lineage>
        <taxon>Eukaryota</taxon>
        <taxon>Metazoa</taxon>
        <taxon>Spiralia</taxon>
        <taxon>Gnathifera</taxon>
        <taxon>Rotifera</taxon>
        <taxon>Eurotatoria</taxon>
        <taxon>Monogononta</taxon>
        <taxon>Pseudotrocha</taxon>
        <taxon>Ploima</taxon>
        <taxon>Brachionidae</taxon>
        <taxon>Brachionus</taxon>
    </lineage>
</organism>
<keyword evidence="5" id="KW-1185">Reference proteome</keyword>
<protein>
    <submittedName>
        <fullName evidence="4">Tumor p63-regulated protein 1</fullName>
    </submittedName>
</protein>
<dbReference type="GO" id="GO:0005737">
    <property type="term" value="C:cytoplasm"/>
    <property type="evidence" value="ECO:0007669"/>
    <property type="project" value="TreeGrafter"/>
</dbReference>
<feature type="compositionally biased region" description="Polar residues" evidence="2">
    <location>
        <begin position="1"/>
        <end position="15"/>
    </location>
</feature>
<dbReference type="Pfam" id="PF12456">
    <property type="entry name" value="hSac2"/>
    <property type="match status" value="1"/>
</dbReference>
<dbReference type="InterPro" id="IPR040242">
    <property type="entry name" value="TPRG1-like"/>
</dbReference>
<evidence type="ECO:0000256" key="1">
    <source>
        <dbReference type="ARBA" id="ARBA00009163"/>
    </source>
</evidence>
<feature type="compositionally biased region" description="Basic and acidic residues" evidence="2">
    <location>
        <begin position="16"/>
        <end position="47"/>
    </location>
</feature>
<feature type="region of interest" description="Disordered" evidence="2">
    <location>
        <begin position="1"/>
        <end position="55"/>
    </location>
</feature>
<dbReference type="InterPro" id="IPR022158">
    <property type="entry name" value="Inositol_phosphatase"/>
</dbReference>
<sequence length="286" mass="33338">MEPNVHFNSNSSETKIQMEPKTFENKAFEHEDESLDKTNPFRREDRPGSMYSVRTNASTTSRSSVNCTSGAIRCPNMRLKQFFSYSSETGFQKAELEIKKLILLEKDGQFIGNWLLIEISNWDFHREKIVMLVEKAIYVISFDFIKSKLTGYKRIAIGDLKKIKFGLLKYPKSSFMGEYKYGAIKLSWDNEENLSFFQKWNPLSDIPFTIFTSHHILYNEKEQETSIYNCDEFIASLEFVLSKIPEGSNIEFKEEPVEIESYASLTSVLYNQNWLGFQLDRNGINF</sequence>
<dbReference type="PANTHER" id="PTHR31108">
    <property type="entry name" value="TUMOR PROTEIN P63-REGULATED GENE 1-LIKE PROTEIN"/>
    <property type="match status" value="1"/>
</dbReference>
<comment type="caution">
    <text evidence="4">The sequence shown here is derived from an EMBL/GenBank/DDBJ whole genome shotgun (WGS) entry which is preliminary data.</text>
</comment>
<dbReference type="AlphaFoldDB" id="A0A3M7RTZ9"/>
<evidence type="ECO:0000256" key="2">
    <source>
        <dbReference type="SAM" id="MobiDB-lite"/>
    </source>
</evidence>
<dbReference type="Proteomes" id="UP000276133">
    <property type="component" value="Unassembled WGS sequence"/>
</dbReference>
<dbReference type="PROSITE" id="PS51791">
    <property type="entry name" value="HSAC2"/>
    <property type="match status" value="1"/>
</dbReference>
<dbReference type="InterPro" id="IPR034753">
    <property type="entry name" value="hSac2"/>
</dbReference>